<gene>
    <name evidence="2" type="ORF">GCM10022268_07260</name>
</gene>
<organism evidence="2 3">
    <name type="scientific">Sphingomonas cynarae</name>
    <dbReference type="NCBI Taxonomy" id="930197"/>
    <lineage>
        <taxon>Bacteria</taxon>
        <taxon>Pseudomonadati</taxon>
        <taxon>Pseudomonadota</taxon>
        <taxon>Alphaproteobacteria</taxon>
        <taxon>Sphingomonadales</taxon>
        <taxon>Sphingomonadaceae</taxon>
        <taxon>Sphingomonas</taxon>
    </lineage>
</organism>
<name>A0ABP7D238_9SPHN</name>
<proteinExistence type="predicted"/>
<evidence type="ECO:0000256" key="1">
    <source>
        <dbReference type="SAM" id="MobiDB-lite"/>
    </source>
</evidence>
<dbReference type="Proteomes" id="UP001500523">
    <property type="component" value="Unassembled WGS sequence"/>
</dbReference>
<accession>A0ABP7D238</accession>
<evidence type="ECO:0000313" key="2">
    <source>
        <dbReference type="EMBL" id="GAA3699660.1"/>
    </source>
</evidence>
<feature type="region of interest" description="Disordered" evidence="1">
    <location>
        <begin position="24"/>
        <end position="71"/>
    </location>
</feature>
<reference evidence="3" key="1">
    <citation type="journal article" date="2019" name="Int. J. Syst. Evol. Microbiol.">
        <title>The Global Catalogue of Microorganisms (GCM) 10K type strain sequencing project: providing services to taxonomists for standard genome sequencing and annotation.</title>
        <authorList>
            <consortium name="The Broad Institute Genomics Platform"/>
            <consortium name="The Broad Institute Genome Sequencing Center for Infectious Disease"/>
            <person name="Wu L."/>
            <person name="Ma J."/>
        </authorList>
    </citation>
    <scope>NUCLEOTIDE SEQUENCE [LARGE SCALE GENOMIC DNA]</scope>
    <source>
        <strain evidence="3">JCM 17498</strain>
    </source>
</reference>
<sequence>MVTQQLQSPAARVAMATGLRAAADALAKSASPPTPPVPPVPPRPEAADTVPPVQPAAPQGTTRSPNPDAIAGAIGEAAELVLARLFGKKG</sequence>
<evidence type="ECO:0000313" key="3">
    <source>
        <dbReference type="Proteomes" id="UP001500523"/>
    </source>
</evidence>
<keyword evidence="3" id="KW-1185">Reference proteome</keyword>
<dbReference type="EMBL" id="BAABBF010000002">
    <property type="protein sequence ID" value="GAA3699660.1"/>
    <property type="molecule type" value="Genomic_DNA"/>
</dbReference>
<comment type="caution">
    <text evidence="2">The sequence shown here is derived from an EMBL/GenBank/DDBJ whole genome shotgun (WGS) entry which is preliminary data.</text>
</comment>
<protein>
    <submittedName>
        <fullName evidence="2">Uncharacterized protein</fullName>
    </submittedName>
</protein>
<feature type="compositionally biased region" description="Pro residues" evidence="1">
    <location>
        <begin position="32"/>
        <end position="44"/>
    </location>
</feature>